<dbReference type="EMBL" id="LWBP01000145">
    <property type="protein sequence ID" value="OQP60773.1"/>
    <property type="molecule type" value="Genomic_DNA"/>
</dbReference>
<evidence type="ECO:0000256" key="1">
    <source>
        <dbReference type="SAM" id="Phobius"/>
    </source>
</evidence>
<dbReference type="OrthoDB" id="9979625at2"/>
<dbReference type="AlphaFoldDB" id="A0A1V9FR04"/>
<accession>A0A1V9FR04</accession>
<feature type="transmembrane region" description="Helical" evidence="1">
    <location>
        <begin position="77"/>
        <end position="102"/>
    </location>
</feature>
<reference evidence="3" key="1">
    <citation type="submission" date="2016-04" db="EMBL/GenBank/DDBJ databases">
        <authorList>
            <person name="Chen L."/>
            <person name="Zhuang W."/>
            <person name="Wang G."/>
        </authorList>
    </citation>
    <scope>NUCLEOTIDE SEQUENCE [LARGE SCALE GENOMIC DNA]</scope>
    <source>
        <strain evidence="3">208</strain>
    </source>
</reference>
<comment type="caution">
    <text evidence="2">The sequence shown here is derived from an EMBL/GenBank/DDBJ whole genome shotgun (WGS) entry which is preliminary data.</text>
</comment>
<keyword evidence="1" id="KW-0472">Membrane</keyword>
<evidence type="ECO:0000313" key="3">
    <source>
        <dbReference type="Proteomes" id="UP000192276"/>
    </source>
</evidence>
<dbReference type="Proteomes" id="UP000192276">
    <property type="component" value="Unassembled WGS sequence"/>
</dbReference>
<keyword evidence="1" id="KW-0812">Transmembrane</keyword>
<feature type="transmembrane region" description="Helical" evidence="1">
    <location>
        <begin position="18"/>
        <end position="36"/>
    </location>
</feature>
<name>A0A1V9FR04_9BACT</name>
<dbReference type="RefSeq" id="WP_081164231.1">
    <property type="nucleotide sequence ID" value="NZ_LWBP01000145.1"/>
</dbReference>
<proteinExistence type="predicted"/>
<dbReference type="STRING" id="550983.A4R26_19395"/>
<evidence type="ECO:0000313" key="2">
    <source>
        <dbReference type="EMBL" id="OQP60773.1"/>
    </source>
</evidence>
<gene>
    <name evidence="2" type="ORF">A4R26_19395</name>
</gene>
<protein>
    <submittedName>
        <fullName evidence="2">Uncharacterized protein</fullName>
    </submittedName>
</protein>
<keyword evidence="3" id="KW-1185">Reference proteome</keyword>
<sequence>MGSGTAVFVKPWNTPFRFMLVTMIVCLLESLLALWFNMKNYGVSTAAFLWMFLWPSVLLVEVVFYRVVRRRIKERKFVWAHLILSLFSFAVLPLLYIGALFFSYLVIPSSPVMQSLFRVQMYSYWAGVIIGHIFFVIVIVQCFSAQKPQQPNDDNDLLSEIAM</sequence>
<feature type="transmembrane region" description="Helical" evidence="1">
    <location>
        <begin position="48"/>
        <end position="65"/>
    </location>
</feature>
<feature type="transmembrane region" description="Helical" evidence="1">
    <location>
        <begin position="122"/>
        <end position="143"/>
    </location>
</feature>
<organism evidence="2 3">
    <name type="scientific">Niastella populi</name>
    <dbReference type="NCBI Taxonomy" id="550983"/>
    <lineage>
        <taxon>Bacteria</taxon>
        <taxon>Pseudomonadati</taxon>
        <taxon>Bacteroidota</taxon>
        <taxon>Chitinophagia</taxon>
        <taxon>Chitinophagales</taxon>
        <taxon>Chitinophagaceae</taxon>
        <taxon>Niastella</taxon>
    </lineage>
</organism>
<keyword evidence="1" id="KW-1133">Transmembrane helix</keyword>